<evidence type="ECO:0000313" key="2">
    <source>
        <dbReference type="Proteomes" id="UP001292094"/>
    </source>
</evidence>
<protein>
    <submittedName>
        <fullName evidence="1">Uncharacterized protein</fullName>
    </submittedName>
</protein>
<comment type="caution">
    <text evidence="1">The sequence shown here is derived from an EMBL/GenBank/DDBJ whole genome shotgun (WGS) entry which is preliminary data.</text>
</comment>
<organism evidence="1 2">
    <name type="scientific">Petrolisthes manimaculis</name>
    <dbReference type="NCBI Taxonomy" id="1843537"/>
    <lineage>
        <taxon>Eukaryota</taxon>
        <taxon>Metazoa</taxon>
        <taxon>Ecdysozoa</taxon>
        <taxon>Arthropoda</taxon>
        <taxon>Crustacea</taxon>
        <taxon>Multicrustacea</taxon>
        <taxon>Malacostraca</taxon>
        <taxon>Eumalacostraca</taxon>
        <taxon>Eucarida</taxon>
        <taxon>Decapoda</taxon>
        <taxon>Pleocyemata</taxon>
        <taxon>Anomura</taxon>
        <taxon>Galatheoidea</taxon>
        <taxon>Porcellanidae</taxon>
        <taxon>Petrolisthes</taxon>
    </lineage>
</organism>
<keyword evidence="2" id="KW-1185">Reference proteome</keyword>
<proteinExistence type="predicted"/>
<evidence type="ECO:0000313" key="1">
    <source>
        <dbReference type="EMBL" id="KAK4320397.1"/>
    </source>
</evidence>
<name>A0AAE1Q8C9_9EUCA</name>
<dbReference type="Proteomes" id="UP001292094">
    <property type="component" value="Unassembled WGS sequence"/>
</dbReference>
<gene>
    <name evidence="1" type="ORF">Pmani_008748</name>
</gene>
<dbReference type="EMBL" id="JAWZYT010000672">
    <property type="protein sequence ID" value="KAK4320397.1"/>
    <property type="molecule type" value="Genomic_DNA"/>
</dbReference>
<dbReference type="AlphaFoldDB" id="A0AAE1Q8C9"/>
<accession>A0AAE1Q8C9</accession>
<sequence length="163" mass="18984">MVDVNKRRKGMNAAAVNYPDLPLSIAVIPHRSKYPVPVPPAPCKVQDKYFDEEEEMDAEDFHYLHEVPEKVPHFPNQKEAIDLVRDMGLTKSNAELFISRLKQWNLDKEKMQVTSQRSRHKPFSGLYTLWDGLCFCHDVSGLFDVIGVPFVPKEWWLFIERNV</sequence>
<reference evidence="1" key="1">
    <citation type="submission" date="2023-11" db="EMBL/GenBank/DDBJ databases">
        <title>Genome assemblies of two species of porcelain crab, Petrolisthes cinctipes and Petrolisthes manimaculis (Anomura: Porcellanidae).</title>
        <authorList>
            <person name="Angst P."/>
        </authorList>
    </citation>
    <scope>NUCLEOTIDE SEQUENCE</scope>
    <source>
        <strain evidence="1">PB745_02</strain>
        <tissue evidence="1">Gill</tissue>
    </source>
</reference>